<evidence type="ECO:0000256" key="1">
    <source>
        <dbReference type="SAM" id="MobiDB-lite"/>
    </source>
</evidence>
<keyword evidence="3" id="KW-1185">Reference proteome</keyword>
<dbReference type="Proteomes" id="UP000297245">
    <property type="component" value="Unassembled WGS sequence"/>
</dbReference>
<feature type="region of interest" description="Disordered" evidence="1">
    <location>
        <begin position="1"/>
        <end position="21"/>
    </location>
</feature>
<evidence type="ECO:0000313" key="3">
    <source>
        <dbReference type="Proteomes" id="UP000297245"/>
    </source>
</evidence>
<accession>A0A4S8MVG4</accession>
<gene>
    <name evidence="2" type="ORF">K435DRAFT_849202</name>
</gene>
<feature type="compositionally biased region" description="Basic and acidic residues" evidence="1">
    <location>
        <begin position="1"/>
        <end position="12"/>
    </location>
</feature>
<reference evidence="2 3" key="1">
    <citation type="journal article" date="2019" name="Nat. Ecol. Evol.">
        <title>Megaphylogeny resolves global patterns of mushroom evolution.</title>
        <authorList>
            <person name="Varga T."/>
            <person name="Krizsan K."/>
            <person name="Foldi C."/>
            <person name="Dima B."/>
            <person name="Sanchez-Garcia M."/>
            <person name="Sanchez-Ramirez S."/>
            <person name="Szollosi G.J."/>
            <person name="Szarkandi J.G."/>
            <person name="Papp V."/>
            <person name="Albert L."/>
            <person name="Andreopoulos W."/>
            <person name="Angelini C."/>
            <person name="Antonin V."/>
            <person name="Barry K.W."/>
            <person name="Bougher N.L."/>
            <person name="Buchanan P."/>
            <person name="Buyck B."/>
            <person name="Bense V."/>
            <person name="Catcheside P."/>
            <person name="Chovatia M."/>
            <person name="Cooper J."/>
            <person name="Damon W."/>
            <person name="Desjardin D."/>
            <person name="Finy P."/>
            <person name="Geml J."/>
            <person name="Haridas S."/>
            <person name="Hughes K."/>
            <person name="Justo A."/>
            <person name="Karasinski D."/>
            <person name="Kautmanova I."/>
            <person name="Kiss B."/>
            <person name="Kocsube S."/>
            <person name="Kotiranta H."/>
            <person name="LaButti K.M."/>
            <person name="Lechner B.E."/>
            <person name="Liimatainen K."/>
            <person name="Lipzen A."/>
            <person name="Lukacs Z."/>
            <person name="Mihaltcheva S."/>
            <person name="Morgado L.N."/>
            <person name="Niskanen T."/>
            <person name="Noordeloos M.E."/>
            <person name="Ohm R.A."/>
            <person name="Ortiz-Santana B."/>
            <person name="Ovrebo C."/>
            <person name="Racz N."/>
            <person name="Riley R."/>
            <person name="Savchenko A."/>
            <person name="Shiryaev A."/>
            <person name="Soop K."/>
            <person name="Spirin V."/>
            <person name="Szebenyi C."/>
            <person name="Tomsovsky M."/>
            <person name="Tulloss R.E."/>
            <person name="Uehling J."/>
            <person name="Grigoriev I.V."/>
            <person name="Vagvolgyi C."/>
            <person name="Papp T."/>
            <person name="Martin F.M."/>
            <person name="Miettinen O."/>
            <person name="Hibbett D.S."/>
            <person name="Nagy L.G."/>
        </authorList>
    </citation>
    <scope>NUCLEOTIDE SEQUENCE [LARGE SCALE GENOMIC DNA]</scope>
    <source>
        <strain evidence="2 3">CBS 962.96</strain>
    </source>
</reference>
<name>A0A4S8MVG4_DENBC</name>
<evidence type="ECO:0000313" key="2">
    <source>
        <dbReference type="EMBL" id="THV06414.1"/>
    </source>
</evidence>
<dbReference type="AlphaFoldDB" id="A0A4S8MVG4"/>
<dbReference type="EMBL" id="ML179043">
    <property type="protein sequence ID" value="THV06414.1"/>
    <property type="molecule type" value="Genomic_DNA"/>
</dbReference>
<protein>
    <submittedName>
        <fullName evidence="2">Uncharacterized protein</fullName>
    </submittedName>
</protein>
<organism evidence="2 3">
    <name type="scientific">Dendrothele bispora (strain CBS 962.96)</name>
    <dbReference type="NCBI Taxonomy" id="1314807"/>
    <lineage>
        <taxon>Eukaryota</taxon>
        <taxon>Fungi</taxon>
        <taxon>Dikarya</taxon>
        <taxon>Basidiomycota</taxon>
        <taxon>Agaricomycotina</taxon>
        <taxon>Agaricomycetes</taxon>
        <taxon>Agaricomycetidae</taxon>
        <taxon>Agaricales</taxon>
        <taxon>Agaricales incertae sedis</taxon>
        <taxon>Dendrothele</taxon>
    </lineage>
</organism>
<sequence length="271" mass="29531">MSSFRLYDDSEHYSNTGPSSMPSTHNFYGIPMQALDIEYSNNYQTGDGFNSGHGDNVSIYGDPNLGSFLEPRIGFGWLWGEADVPFHARMSSALSNPSTGQDSPSPNEMVIPPQSMDIVSAVPTTPQLSYTQTSQVLIPPGPSTPSFLSLRVQDKQRLSEVNQCHHIVEDTRAGRSGRSRCEKSCDGPRLGLSPDQYSLLTSSTAWDVGSLRPLFNQGIHAADGVARNIQDHSINDSENEDMRVSSRIEGNVDADMIAEANSEKAAPGNYE</sequence>
<proteinExistence type="predicted"/>